<feature type="lipid moiety-binding region" description="Phosphatidylserine amidated glycine; alternate" evidence="5">
    <location>
        <position position="121"/>
    </location>
</feature>
<dbReference type="AlphaFoldDB" id="A0A0S4JA79"/>
<evidence type="ECO:0000256" key="5">
    <source>
        <dbReference type="PIRSR" id="PIRSR604241-50"/>
    </source>
</evidence>
<dbReference type="GO" id="GO:0006914">
    <property type="term" value="P:autophagy"/>
    <property type="evidence" value="ECO:0007669"/>
    <property type="project" value="UniProtKB-KW"/>
</dbReference>
<organism evidence="7 8">
    <name type="scientific">Bodo saltans</name>
    <name type="common">Flagellated protozoan</name>
    <dbReference type="NCBI Taxonomy" id="75058"/>
    <lineage>
        <taxon>Eukaryota</taxon>
        <taxon>Discoba</taxon>
        <taxon>Euglenozoa</taxon>
        <taxon>Kinetoplastea</taxon>
        <taxon>Metakinetoplastina</taxon>
        <taxon>Eubodonida</taxon>
        <taxon>Bodonidae</taxon>
        <taxon>Bodo</taxon>
    </lineage>
</organism>
<reference evidence="8" key="1">
    <citation type="submission" date="2015-09" db="EMBL/GenBank/DDBJ databases">
        <authorList>
            <consortium name="Pathogen Informatics"/>
        </authorList>
    </citation>
    <scope>NUCLEOTIDE SEQUENCE [LARGE SCALE GENOMIC DNA]</scope>
    <source>
        <strain evidence="8">Lake Konstanz</strain>
    </source>
</reference>
<gene>
    <name evidence="7" type="ORF">BSAL_06965</name>
</gene>
<dbReference type="OMA" id="AKMKWMF"/>
<evidence type="ECO:0000256" key="6">
    <source>
        <dbReference type="RuleBase" id="RU004384"/>
    </source>
</evidence>
<dbReference type="PANTHER" id="PTHR10969">
    <property type="entry name" value="MICROTUBULE-ASSOCIATED PROTEINS 1A/1B LIGHT CHAIN 3-RELATED"/>
    <property type="match status" value="1"/>
</dbReference>
<dbReference type="GO" id="GO:0016020">
    <property type="term" value="C:membrane"/>
    <property type="evidence" value="ECO:0007669"/>
    <property type="project" value="UniProtKB-SubCell"/>
</dbReference>
<dbReference type="SUPFAM" id="SSF54236">
    <property type="entry name" value="Ubiquitin-like"/>
    <property type="match status" value="1"/>
</dbReference>
<dbReference type="Pfam" id="PF02991">
    <property type="entry name" value="ATG8"/>
    <property type="match status" value="1"/>
</dbReference>
<dbReference type="EMBL" id="CYKH01001400">
    <property type="protein sequence ID" value="CUG86839.1"/>
    <property type="molecule type" value="Genomic_DNA"/>
</dbReference>
<keyword evidence="6" id="KW-0072">Autophagy</keyword>
<comment type="similarity">
    <text evidence="2 6">Belongs to the ATG8 family.</text>
</comment>
<evidence type="ECO:0000256" key="1">
    <source>
        <dbReference type="ARBA" id="ARBA00004370"/>
    </source>
</evidence>
<evidence type="ECO:0000256" key="4">
    <source>
        <dbReference type="ARBA" id="ARBA00023288"/>
    </source>
</evidence>
<accession>A0A0S4JA79</accession>
<proteinExistence type="inferred from homology"/>
<evidence type="ECO:0000256" key="2">
    <source>
        <dbReference type="ARBA" id="ARBA00007293"/>
    </source>
</evidence>
<sequence>MANKKFQSKYKAAHTFEYRKSEADKVRERHPDRLPVICEKVENSNITDLDKNKFLVPSDLTVGQFVLVVRKRVMLEPEKAVFLFIGESVPPNAAQMSDLYAKYKDEDGFLYVKYSGENTFGASA</sequence>
<keyword evidence="8" id="KW-1185">Reference proteome</keyword>
<dbReference type="InterPro" id="IPR029071">
    <property type="entry name" value="Ubiquitin-like_domsf"/>
</dbReference>
<dbReference type="Gene3D" id="3.10.20.90">
    <property type="entry name" value="Phosphatidylinositol 3-kinase Catalytic Subunit, Chain A, domain 1"/>
    <property type="match status" value="1"/>
</dbReference>
<evidence type="ECO:0000313" key="8">
    <source>
        <dbReference type="Proteomes" id="UP000051952"/>
    </source>
</evidence>
<protein>
    <recommendedName>
        <fullName evidence="6">Autophagy-related protein</fullName>
    </recommendedName>
</protein>
<name>A0A0S4JA79_BODSA</name>
<dbReference type="InterPro" id="IPR004241">
    <property type="entry name" value="Atg8-like"/>
</dbReference>
<dbReference type="VEuPathDB" id="TriTrypDB:BSAL_06965"/>
<dbReference type="OrthoDB" id="6738456at2759"/>
<evidence type="ECO:0000313" key="7">
    <source>
        <dbReference type="EMBL" id="CUG86839.1"/>
    </source>
</evidence>
<dbReference type="Proteomes" id="UP000051952">
    <property type="component" value="Unassembled WGS sequence"/>
</dbReference>
<evidence type="ECO:0000256" key="3">
    <source>
        <dbReference type="ARBA" id="ARBA00023136"/>
    </source>
</evidence>
<comment type="subcellular location">
    <subcellularLocation>
        <location evidence="1">Membrane</location>
    </subcellularLocation>
</comment>
<keyword evidence="4 5" id="KW-0449">Lipoprotein</keyword>
<keyword evidence="3" id="KW-0472">Membrane</keyword>